<keyword evidence="6" id="KW-0812">Transmembrane</keyword>
<sequence length="722" mass="82826">MFIEDSELLKKMTEDYADPETAPEMYRECCWMVEKRGSVGETVFHICYLVNTTTHTFLGRRLLKWFPKLINDVYLSEEYYGENVLHMSVVGEDPTMVKYLLEQGVNIHERCSGAFFTPDDQKSSRTDNKNWENADVCIKTTYPGYVAWGEYPLTFAAVLSQEECYRLILAKGANHDLVDENGNSVTHIMVINNNMKMFDMAVDIDREVYWQIGNVCCSAYPIEELDSINPTTGELNTQSGLNLIVFGRLVEHIDLIEGVVVDLLQVKWKSFIKKIFLSTTPPLPSNMTGNTATLSSLSTTPSAFYNSTESSIFDEMGITTTRDENLTTETMAMTTTTALPTTKLKSTKKIIIRRDKTDKPCFLHTYDTNLQKARGLAEIILVIWALMYLLSCVREATFVPFKIFIENMQLCPSRVFLPHCFEDVLAIIAMLFTGFYFLFFCRGFKLTGPFVIMIYRMLASDLLRFGTIYFIFVMGFSQAFYIIFQSYDSSSSHPMPSPIESIIAIFLMSLGSFGTIWNSLISTDHTLLGKFHCFVFIAIVVVLLVNLLIAMMGDTYTKIAEIKNEWMRQQRLDSQTLRYIYEQKNAHWSRRHSLHQPKNVTSENMTNILNKFSNCVSQKIKWARTVLIVERGISSKERLRNQNIYSERMSTGKKAMVMKQTMSEDQLEEIKDIIEMKVSHRRNINRRRDKFGYESDSLIGLDLADANVIAPDAAEDEENPYS</sequence>
<dbReference type="InterPro" id="IPR002110">
    <property type="entry name" value="Ankyrin_rpt"/>
</dbReference>
<evidence type="ECO:0000256" key="1">
    <source>
        <dbReference type="ARBA" id="ARBA00004651"/>
    </source>
</evidence>
<keyword evidence="2" id="KW-0813">Transport</keyword>
<dbReference type="GO" id="GO:0098703">
    <property type="term" value="P:calcium ion import across plasma membrane"/>
    <property type="evidence" value="ECO:0007669"/>
    <property type="project" value="TreeGrafter"/>
</dbReference>
<keyword evidence="12" id="KW-0407">Ion channel</keyword>
<keyword evidence="15" id="KW-1185">Reference proteome</keyword>
<dbReference type="Gene3D" id="1.25.40.20">
    <property type="entry name" value="Ankyrin repeat-containing domain"/>
    <property type="match status" value="1"/>
</dbReference>
<keyword evidence="11" id="KW-0472">Membrane</keyword>
<evidence type="ECO:0000313" key="15">
    <source>
        <dbReference type="Proteomes" id="UP000675881"/>
    </source>
</evidence>
<proteinExistence type="predicted"/>
<evidence type="ECO:0000256" key="9">
    <source>
        <dbReference type="ARBA" id="ARBA00022989"/>
    </source>
</evidence>
<dbReference type="SMART" id="SM00248">
    <property type="entry name" value="ANK"/>
    <property type="match status" value="3"/>
</dbReference>
<keyword evidence="5" id="KW-0107">Calcium channel</keyword>
<keyword evidence="8" id="KW-0106">Calcium</keyword>
<dbReference type="GO" id="GO:0005886">
    <property type="term" value="C:plasma membrane"/>
    <property type="evidence" value="ECO:0007669"/>
    <property type="project" value="UniProtKB-SubCell"/>
</dbReference>
<dbReference type="InterPro" id="IPR036770">
    <property type="entry name" value="Ankyrin_rpt-contain_sf"/>
</dbReference>
<dbReference type="PROSITE" id="PS50088">
    <property type="entry name" value="ANK_REPEAT"/>
    <property type="match status" value="2"/>
</dbReference>
<dbReference type="InterPro" id="IPR024862">
    <property type="entry name" value="TRPV"/>
</dbReference>
<dbReference type="PANTHER" id="PTHR10582:SF28">
    <property type="entry name" value="NANCHUNG, ISOFORM B"/>
    <property type="match status" value="1"/>
</dbReference>
<comment type="subcellular location">
    <subcellularLocation>
        <location evidence="1">Cell membrane</location>
        <topology evidence="1">Multi-pass membrane protein</topology>
    </subcellularLocation>
</comment>
<accession>A0A7R8H006</accession>
<keyword evidence="4" id="KW-0109">Calcium transport</keyword>
<evidence type="ECO:0000256" key="2">
    <source>
        <dbReference type="ARBA" id="ARBA00022448"/>
    </source>
</evidence>
<keyword evidence="7" id="KW-0677">Repeat</keyword>
<evidence type="ECO:0000256" key="12">
    <source>
        <dbReference type="ARBA" id="ARBA00023303"/>
    </source>
</evidence>
<evidence type="ECO:0000313" key="14">
    <source>
        <dbReference type="EMBL" id="CAF2774978.1"/>
    </source>
</evidence>
<reference evidence="14" key="1">
    <citation type="submission" date="2021-02" db="EMBL/GenBank/DDBJ databases">
        <authorList>
            <person name="Bekaert M."/>
        </authorList>
    </citation>
    <scope>NUCLEOTIDE SEQUENCE</scope>
    <source>
        <strain evidence="14">IoA-00</strain>
    </source>
</reference>
<keyword evidence="10" id="KW-0406">Ion transport</keyword>
<evidence type="ECO:0000259" key="13">
    <source>
        <dbReference type="Pfam" id="PF00520"/>
    </source>
</evidence>
<gene>
    <name evidence="14" type="ORF">LSAA_582</name>
</gene>
<dbReference type="OrthoDB" id="533508at2759"/>
<evidence type="ECO:0000256" key="11">
    <source>
        <dbReference type="ARBA" id="ARBA00023136"/>
    </source>
</evidence>
<dbReference type="SUPFAM" id="SSF48403">
    <property type="entry name" value="Ankyrin repeat"/>
    <property type="match status" value="1"/>
</dbReference>
<dbReference type="Pfam" id="PF00520">
    <property type="entry name" value="Ion_trans"/>
    <property type="match status" value="1"/>
</dbReference>
<dbReference type="GO" id="GO:0034703">
    <property type="term" value="C:cation channel complex"/>
    <property type="evidence" value="ECO:0007669"/>
    <property type="project" value="UniProtKB-ARBA"/>
</dbReference>
<dbReference type="GO" id="GO:0005262">
    <property type="term" value="F:calcium channel activity"/>
    <property type="evidence" value="ECO:0007669"/>
    <property type="project" value="UniProtKB-KW"/>
</dbReference>
<dbReference type="EMBL" id="HG994580">
    <property type="protein sequence ID" value="CAF2774978.1"/>
    <property type="molecule type" value="Genomic_DNA"/>
</dbReference>
<dbReference type="AlphaFoldDB" id="A0A7R8H006"/>
<evidence type="ECO:0000256" key="8">
    <source>
        <dbReference type="ARBA" id="ARBA00022837"/>
    </source>
</evidence>
<evidence type="ECO:0000256" key="4">
    <source>
        <dbReference type="ARBA" id="ARBA00022568"/>
    </source>
</evidence>
<evidence type="ECO:0000256" key="7">
    <source>
        <dbReference type="ARBA" id="ARBA00022737"/>
    </source>
</evidence>
<feature type="domain" description="Ion transport" evidence="13">
    <location>
        <begin position="365"/>
        <end position="561"/>
    </location>
</feature>
<protein>
    <submittedName>
        <fullName evidence="14">TRPV5</fullName>
    </submittedName>
</protein>
<evidence type="ECO:0000256" key="6">
    <source>
        <dbReference type="ARBA" id="ARBA00022692"/>
    </source>
</evidence>
<evidence type="ECO:0000256" key="3">
    <source>
        <dbReference type="ARBA" id="ARBA00022475"/>
    </source>
</evidence>
<dbReference type="Proteomes" id="UP000675881">
    <property type="component" value="Chromosome 1"/>
</dbReference>
<name>A0A7R8H006_LEPSM</name>
<evidence type="ECO:0000256" key="5">
    <source>
        <dbReference type="ARBA" id="ARBA00022673"/>
    </source>
</evidence>
<keyword evidence="9" id="KW-1133">Transmembrane helix</keyword>
<evidence type="ECO:0000256" key="10">
    <source>
        <dbReference type="ARBA" id="ARBA00023065"/>
    </source>
</evidence>
<keyword evidence="3" id="KW-1003">Cell membrane</keyword>
<dbReference type="PROSITE" id="PS50297">
    <property type="entry name" value="ANK_REP_REGION"/>
    <property type="match status" value="1"/>
</dbReference>
<dbReference type="PANTHER" id="PTHR10582">
    <property type="entry name" value="TRANSIENT RECEPTOR POTENTIAL ION CHANNEL PROTEIN"/>
    <property type="match status" value="1"/>
</dbReference>
<dbReference type="InterPro" id="IPR005821">
    <property type="entry name" value="Ion_trans_dom"/>
</dbReference>
<organism evidence="14 15">
    <name type="scientific">Lepeophtheirus salmonis</name>
    <name type="common">Salmon louse</name>
    <name type="synonym">Caligus salmonis</name>
    <dbReference type="NCBI Taxonomy" id="72036"/>
    <lineage>
        <taxon>Eukaryota</taxon>
        <taxon>Metazoa</taxon>
        <taxon>Ecdysozoa</taxon>
        <taxon>Arthropoda</taxon>
        <taxon>Crustacea</taxon>
        <taxon>Multicrustacea</taxon>
        <taxon>Hexanauplia</taxon>
        <taxon>Copepoda</taxon>
        <taxon>Siphonostomatoida</taxon>
        <taxon>Caligidae</taxon>
        <taxon>Lepeophtheirus</taxon>
    </lineage>
</organism>